<dbReference type="AlphaFoldDB" id="A0A7S0E1Q3"/>
<evidence type="ECO:0000313" key="2">
    <source>
        <dbReference type="EMBL" id="CAD8470865.1"/>
    </source>
</evidence>
<accession>A0A7S0E1Q3</accession>
<protein>
    <submittedName>
        <fullName evidence="2">Uncharacterized protein</fullName>
    </submittedName>
</protein>
<feature type="coiled-coil region" evidence="1">
    <location>
        <begin position="167"/>
        <end position="194"/>
    </location>
</feature>
<dbReference type="EMBL" id="HBEO01004546">
    <property type="protein sequence ID" value="CAD8470865.1"/>
    <property type="molecule type" value="Transcribed_RNA"/>
</dbReference>
<name>A0A7S0E1Q3_9CRYP</name>
<keyword evidence="1" id="KW-0175">Coiled coil</keyword>
<reference evidence="2" key="1">
    <citation type="submission" date="2021-01" db="EMBL/GenBank/DDBJ databases">
        <authorList>
            <person name="Corre E."/>
            <person name="Pelletier E."/>
            <person name="Niang G."/>
            <person name="Scheremetjew M."/>
            <person name="Finn R."/>
            <person name="Kale V."/>
            <person name="Holt S."/>
            <person name="Cochrane G."/>
            <person name="Meng A."/>
            <person name="Brown T."/>
            <person name="Cohen L."/>
        </authorList>
    </citation>
    <scope>NUCLEOTIDE SEQUENCE</scope>
    <source>
        <strain evidence="2">CCMP325</strain>
    </source>
</reference>
<gene>
    <name evidence="2" type="ORF">HPHI1048_LOCUS3252</name>
</gene>
<organism evidence="2">
    <name type="scientific">Hanusia phi</name>
    <dbReference type="NCBI Taxonomy" id="3032"/>
    <lineage>
        <taxon>Eukaryota</taxon>
        <taxon>Cryptophyceae</taxon>
        <taxon>Pyrenomonadales</taxon>
        <taxon>Geminigeraceae</taxon>
        <taxon>Hanusia</taxon>
    </lineage>
</organism>
<evidence type="ECO:0000256" key="1">
    <source>
        <dbReference type="SAM" id="Coils"/>
    </source>
</evidence>
<sequence length="200" mass="23218">MGNNSSRGSLLSPRQRRRTCSLCSSDLHTSRTCEMCGGRKLGMAPPNTPFSLSLRADLFASEVEEELRRRLVWEAGIYSAIIDLKQKPPELVPLLDVYSRYIIGDLERQVLCRKVEDLLMQLERCLGMDETSVGSDCDVRRRLEWEKQIESRMDNLRKEQIAEASHAREWTKMLEELEEEKLVLCRNIEELLDMVEVRML</sequence>
<proteinExistence type="predicted"/>